<dbReference type="PANTHER" id="PTHR42648">
    <property type="entry name" value="TRANSPOSASE, PUTATIVE-RELATED"/>
    <property type="match status" value="1"/>
</dbReference>
<feature type="region of interest" description="Disordered" evidence="2">
    <location>
        <begin position="186"/>
        <end position="205"/>
    </location>
</feature>
<dbReference type="Gene3D" id="3.30.420.10">
    <property type="entry name" value="Ribonuclease H-like superfamily/Ribonuclease H"/>
    <property type="match status" value="1"/>
</dbReference>
<name>A0AAD8S3V3_LOLMU</name>
<dbReference type="InterPro" id="IPR012337">
    <property type="entry name" value="RNaseH-like_sf"/>
</dbReference>
<sequence>MKHHNLALKARADHGREEDYEIEEDEEMTSTSDIATDFAFFAKKYKGKLPMLLNDKKKKRTCYNCDEDSHFANECPYEKRVDKPKFINGVKPRLKPNPINDRYKKNKGRTFVGAEYLSDEEEEDEEKEAEWPDETHREFITFAKKAQRMYESEIKAFRTDNGTEFKNYTMQEFVDDEGIKHEFLAPYTPQQNGSLLQPALPPPPP</sequence>
<feature type="region of interest" description="Disordered" evidence="2">
    <location>
        <begin position="1"/>
        <end position="28"/>
    </location>
</feature>
<proteinExistence type="predicted"/>
<gene>
    <name evidence="5" type="ORF">QYE76_062291</name>
</gene>
<evidence type="ECO:0008006" key="7">
    <source>
        <dbReference type="Google" id="ProtNLM"/>
    </source>
</evidence>
<dbReference type="InterPro" id="IPR036875">
    <property type="entry name" value="Znf_CCHC_sf"/>
</dbReference>
<evidence type="ECO:0000313" key="6">
    <source>
        <dbReference type="Proteomes" id="UP001231189"/>
    </source>
</evidence>
<dbReference type="GO" id="GO:0003676">
    <property type="term" value="F:nucleic acid binding"/>
    <property type="evidence" value="ECO:0007669"/>
    <property type="project" value="InterPro"/>
</dbReference>
<dbReference type="GO" id="GO:0008270">
    <property type="term" value="F:zinc ion binding"/>
    <property type="evidence" value="ECO:0007669"/>
    <property type="project" value="UniProtKB-KW"/>
</dbReference>
<keyword evidence="1" id="KW-0862">Zinc</keyword>
<keyword evidence="1" id="KW-0479">Metal-binding</keyword>
<keyword evidence="6" id="KW-1185">Reference proteome</keyword>
<dbReference type="PROSITE" id="PS50158">
    <property type="entry name" value="ZF_CCHC"/>
    <property type="match status" value="1"/>
</dbReference>
<dbReference type="InterPro" id="IPR039537">
    <property type="entry name" value="Retrotran_Ty1/copia-like"/>
</dbReference>
<dbReference type="PANTHER" id="PTHR42648:SF21">
    <property type="entry name" value="CYSTEINE-RICH RLK (RECEPTOR-LIKE PROTEIN KINASE) 8"/>
    <property type="match status" value="1"/>
</dbReference>
<comment type="caution">
    <text evidence="5">The sequence shown here is derived from an EMBL/GenBank/DDBJ whole genome shotgun (WGS) entry which is preliminary data.</text>
</comment>
<dbReference type="SUPFAM" id="SSF57756">
    <property type="entry name" value="Retrovirus zinc finger-like domains"/>
    <property type="match status" value="1"/>
</dbReference>
<accession>A0AAD8S3V3</accession>
<dbReference type="Proteomes" id="UP001231189">
    <property type="component" value="Unassembled WGS sequence"/>
</dbReference>
<dbReference type="SUPFAM" id="SSF53098">
    <property type="entry name" value="Ribonuclease H-like"/>
    <property type="match status" value="1"/>
</dbReference>
<evidence type="ECO:0000259" key="4">
    <source>
        <dbReference type="PROSITE" id="PS50994"/>
    </source>
</evidence>
<dbReference type="EMBL" id="JAUUTY010000004">
    <property type="protein sequence ID" value="KAK1644486.1"/>
    <property type="molecule type" value="Genomic_DNA"/>
</dbReference>
<dbReference type="PROSITE" id="PS50994">
    <property type="entry name" value="INTEGRASE"/>
    <property type="match status" value="1"/>
</dbReference>
<reference evidence="5" key="1">
    <citation type="submission" date="2023-07" db="EMBL/GenBank/DDBJ databases">
        <title>A chromosome-level genome assembly of Lolium multiflorum.</title>
        <authorList>
            <person name="Chen Y."/>
            <person name="Copetti D."/>
            <person name="Kolliker R."/>
            <person name="Studer B."/>
        </authorList>
    </citation>
    <scope>NUCLEOTIDE SEQUENCE</scope>
    <source>
        <strain evidence="5">02402/16</strain>
        <tissue evidence="5">Leaf</tissue>
    </source>
</reference>
<evidence type="ECO:0000256" key="2">
    <source>
        <dbReference type="SAM" id="MobiDB-lite"/>
    </source>
</evidence>
<dbReference type="AlphaFoldDB" id="A0AAD8S3V3"/>
<dbReference type="GO" id="GO:0015074">
    <property type="term" value="P:DNA integration"/>
    <property type="evidence" value="ECO:0007669"/>
    <property type="project" value="InterPro"/>
</dbReference>
<dbReference type="InterPro" id="IPR001584">
    <property type="entry name" value="Integrase_cat-core"/>
</dbReference>
<protein>
    <recommendedName>
        <fullName evidence="7">CCHC-type domain-containing protein</fullName>
    </recommendedName>
</protein>
<evidence type="ECO:0000313" key="5">
    <source>
        <dbReference type="EMBL" id="KAK1644486.1"/>
    </source>
</evidence>
<dbReference type="InterPro" id="IPR036397">
    <property type="entry name" value="RNaseH_sf"/>
</dbReference>
<feature type="compositionally biased region" description="Acidic residues" evidence="2">
    <location>
        <begin position="18"/>
        <end position="28"/>
    </location>
</feature>
<dbReference type="InterPro" id="IPR001878">
    <property type="entry name" value="Znf_CCHC"/>
</dbReference>
<keyword evidence="1" id="KW-0863">Zinc-finger</keyword>
<feature type="domain" description="CCHC-type" evidence="3">
    <location>
        <begin position="62"/>
        <end position="76"/>
    </location>
</feature>
<evidence type="ECO:0000259" key="3">
    <source>
        <dbReference type="PROSITE" id="PS50158"/>
    </source>
</evidence>
<evidence type="ECO:0000256" key="1">
    <source>
        <dbReference type="PROSITE-ProRule" id="PRU00047"/>
    </source>
</evidence>
<dbReference type="Gene3D" id="4.10.60.10">
    <property type="entry name" value="Zinc finger, CCHC-type"/>
    <property type="match status" value="1"/>
</dbReference>
<organism evidence="5 6">
    <name type="scientific">Lolium multiflorum</name>
    <name type="common">Italian ryegrass</name>
    <name type="synonym">Lolium perenne subsp. multiflorum</name>
    <dbReference type="NCBI Taxonomy" id="4521"/>
    <lineage>
        <taxon>Eukaryota</taxon>
        <taxon>Viridiplantae</taxon>
        <taxon>Streptophyta</taxon>
        <taxon>Embryophyta</taxon>
        <taxon>Tracheophyta</taxon>
        <taxon>Spermatophyta</taxon>
        <taxon>Magnoliopsida</taxon>
        <taxon>Liliopsida</taxon>
        <taxon>Poales</taxon>
        <taxon>Poaceae</taxon>
        <taxon>BOP clade</taxon>
        <taxon>Pooideae</taxon>
        <taxon>Poodae</taxon>
        <taxon>Poeae</taxon>
        <taxon>Poeae Chloroplast Group 2 (Poeae type)</taxon>
        <taxon>Loliodinae</taxon>
        <taxon>Loliinae</taxon>
        <taxon>Lolium</taxon>
    </lineage>
</organism>
<feature type="domain" description="Integrase catalytic" evidence="4">
    <location>
        <begin position="155"/>
        <end position="197"/>
    </location>
</feature>